<evidence type="ECO:0000313" key="2">
    <source>
        <dbReference type="Proteomes" id="UP000828941"/>
    </source>
</evidence>
<dbReference type="Proteomes" id="UP000828941">
    <property type="component" value="Chromosome 12"/>
</dbReference>
<proteinExistence type="predicted"/>
<name>A0ACB9LDJ0_BAUVA</name>
<reference evidence="1 2" key="1">
    <citation type="journal article" date="2022" name="DNA Res.">
        <title>Chromosomal-level genome assembly of the orchid tree Bauhinia variegata (Leguminosae; Cercidoideae) supports the allotetraploid origin hypothesis of Bauhinia.</title>
        <authorList>
            <person name="Zhong Y."/>
            <person name="Chen Y."/>
            <person name="Zheng D."/>
            <person name="Pang J."/>
            <person name="Liu Y."/>
            <person name="Luo S."/>
            <person name="Meng S."/>
            <person name="Qian L."/>
            <person name="Wei D."/>
            <person name="Dai S."/>
            <person name="Zhou R."/>
        </authorList>
    </citation>
    <scope>NUCLEOTIDE SEQUENCE [LARGE SCALE GENOMIC DNA]</scope>
    <source>
        <strain evidence="1">BV-YZ2020</strain>
    </source>
</reference>
<keyword evidence="2" id="KW-1185">Reference proteome</keyword>
<sequence length="220" mass="25344">MNQQHHVNNNQLQQSNLGGTTLDDFLVRASFVGNQDNNSTVPDAHPHLTIDPRVMSQRAEWLPLQMIMPNINQQQQQQQMRGLSSDFSSVSKSEHEIEKPVVEIGYSENPLAIPMPMPTMLSSSSDSQAAAANEKKRRYTDELMEKSIERRQKRMIKNRESAARSRAKKQAYTNELEDKKFRLQKTNNWLKKLKEVDAQLFSVRASLPRYQLRRTSSATF</sequence>
<dbReference type="EMBL" id="CM039437">
    <property type="protein sequence ID" value="KAI4307341.1"/>
    <property type="molecule type" value="Genomic_DNA"/>
</dbReference>
<organism evidence="1 2">
    <name type="scientific">Bauhinia variegata</name>
    <name type="common">Purple orchid tree</name>
    <name type="synonym">Phanera variegata</name>
    <dbReference type="NCBI Taxonomy" id="167791"/>
    <lineage>
        <taxon>Eukaryota</taxon>
        <taxon>Viridiplantae</taxon>
        <taxon>Streptophyta</taxon>
        <taxon>Embryophyta</taxon>
        <taxon>Tracheophyta</taxon>
        <taxon>Spermatophyta</taxon>
        <taxon>Magnoliopsida</taxon>
        <taxon>eudicotyledons</taxon>
        <taxon>Gunneridae</taxon>
        <taxon>Pentapetalae</taxon>
        <taxon>rosids</taxon>
        <taxon>fabids</taxon>
        <taxon>Fabales</taxon>
        <taxon>Fabaceae</taxon>
        <taxon>Cercidoideae</taxon>
        <taxon>Cercideae</taxon>
        <taxon>Bauhiniinae</taxon>
        <taxon>Bauhinia</taxon>
    </lineage>
</organism>
<accession>A0ACB9LDJ0</accession>
<gene>
    <name evidence="1" type="ORF">L6164_030541</name>
</gene>
<comment type="caution">
    <text evidence="1">The sequence shown here is derived from an EMBL/GenBank/DDBJ whole genome shotgun (WGS) entry which is preliminary data.</text>
</comment>
<evidence type="ECO:0000313" key="1">
    <source>
        <dbReference type="EMBL" id="KAI4307341.1"/>
    </source>
</evidence>
<protein>
    <submittedName>
        <fullName evidence="1">Uncharacterized protein</fullName>
    </submittedName>
</protein>